<sequence length="166" mass="17745">AAPKSGPTLSSKGSLNGSLVPNRAAPSPLDPAKWNVPAPNFDDTIETEPVNPRCGLGFSGATTVHRPLPSALLSPEEREDTFPLNQPSLPFQTPTVPHSRPFLLSSMRKTGKRAEEEESAVPAPRPAPTPLSARVPEEDPLASMGLMRLKRPVLNSEIGKMLMGQL</sequence>
<dbReference type="EMBL" id="BTRK01000003">
    <property type="protein sequence ID" value="GMR44499.1"/>
    <property type="molecule type" value="Genomic_DNA"/>
</dbReference>
<organism evidence="2 3">
    <name type="scientific">Pristionchus mayeri</name>
    <dbReference type="NCBI Taxonomy" id="1317129"/>
    <lineage>
        <taxon>Eukaryota</taxon>
        <taxon>Metazoa</taxon>
        <taxon>Ecdysozoa</taxon>
        <taxon>Nematoda</taxon>
        <taxon>Chromadorea</taxon>
        <taxon>Rhabditida</taxon>
        <taxon>Rhabditina</taxon>
        <taxon>Diplogasteromorpha</taxon>
        <taxon>Diplogasteroidea</taxon>
        <taxon>Neodiplogasteridae</taxon>
        <taxon>Pristionchus</taxon>
    </lineage>
</organism>
<accession>A0AAN4ZR42</accession>
<gene>
    <name evidence="2" type="ORF">PMAYCL1PPCAC_14694</name>
</gene>
<evidence type="ECO:0000313" key="3">
    <source>
        <dbReference type="Proteomes" id="UP001328107"/>
    </source>
</evidence>
<feature type="non-terminal residue" evidence="2">
    <location>
        <position position="1"/>
    </location>
</feature>
<feature type="region of interest" description="Disordered" evidence="1">
    <location>
        <begin position="107"/>
        <end position="137"/>
    </location>
</feature>
<dbReference type="AlphaFoldDB" id="A0AAN4ZR42"/>
<evidence type="ECO:0000313" key="2">
    <source>
        <dbReference type="EMBL" id="GMR44499.1"/>
    </source>
</evidence>
<feature type="region of interest" description="Disordered" evidence="1">
    <location>
        <begin position="1"/>
        <end position="64"/>
    </location>
</feature>
<evidence type="ECO:0000256" key="1">
    <source>
        <dbReference type="SAM" id="MobiDB-lite"/>
    </source>
</evidence>
<reference evidence="3" key="1">
    <citation type="submission" date="2022-10" db="EMBL/GenBank/DDBJ databases">
        <title>Genome assembly of Pristionchus species.</title>
        <authorList>
            <person name="Yoshida K."/>
            <person name="Sommer R.J."/>
        </authorList>
    </citation>
    <scope>NUCLEOTIDE SEQUENCE [LARGE SCALE GENOMIC DNA]</scope>
    <source>
        <strain evidence="3">RS5460</strain>
    </source>
</reference>
<proteinExistence type="predicted"/>
<dbReference type="Proteomes" id="UP001328107">
    <property type="component" value="Unassembled WGS sequence"/>
</dbReference>
<protein>
    <submittedName>
        <fullName evidence="2">Uncharacterized protein</fullName>
    </submittedName>
</protein>
<keyword evidence="3" id="KW-1185">Reference proteome</keyword>
<feature type="compositionally biased region" description="Polar residues" evidence="1">
    <location>
        <begin position="7"/>
        <end position="19"/>
    </location>
</feature>
<name>A0AAN4ZR42_9BILA</name>
<comment type="caution">
    <text evidence="2">The sequence shown here is derived from an EMBL/GenBank/DDBJ whole genome shotgun (WGS) entry which is preliminary data.</text>
</comment>